<feature type="binding site" evidence="11">
    <location>
        <position position="666"/>
    </location>
    <ligand>
        <name>Zn(2+)</name>
        <dbReference type="ChEBI" id="CHEBI:29105"/>
    </ligand>
</feature>
<dbReference type="InterPro" id="IPR018164">
    <property type="entry name" value="Ala-tRNA-synth_IIc_N"/>
</dbReference>
<evidence type="ECO:0000256" key="4">
    <source>
        <dbReference type="ARBA" id="ARBA00022723"/>
    </source>
</evidence>
<organism evidence="13 14">
    <name type="scientific">Candidatus Providencia siddallii</name>
    <dbReference type="NCBI Taxonomy" id="1715285"/>
    <lineage>
        <taxon>Bacteria</taxon>
        <taxon>Pseudomonadati</taxon>
        <taxon>Pseudomonadota</taxon>
        <taxon>Gammaproteobacteria</taxon>
        <taxon>Enterobacterales</taxon>
        <taxon>Morganellaceae</taxon>
        <taxon>Providencia</taxon>
    </lineage>
</organism>
<keyword evidence="10 11" id="KW-0030">Aminoacyl-tRNA synthetase</keyword>
<dbReference type="InterPro" id="IPR045864">
    <property type="entry name" value="aa-tRNA-synth_II/BPL/LPL"/>
</dbReference>
<evidence type="ECO:0000256" key="10">
    <source>
        <dbReference type="ARBA" id="ARBA00023146"/>
    </source>
</evidence>
<dbReference type="Gene3D" id="3.30.54.20">
    <property type="match status" value="1"/>
</dbReference>
<dbReference type="Gene3D" id="2.40.30.130">
    <property type="match status" value="1"/>
</dbReference>
<feature type="binding site" evidence="11">
    <location>
        <position position="670"/>
    </location>
    <ligand>
        <name>Zn(2+)</name>
        <dbReference type="ChEBI" id="CHEBI:29105"/>
    </ligand>
</feature>
<evidence type="ECO:0000256" key="6">
    <source>
        <dbReference type="ARBA" id="ARBA00022833"/>
    </source>
</evidence>
<dbReference type="NCBIfam" id="TIGR00344">
    <property type="entry name" value="alaS"/>
    <property type="match status" value="1"/>
</dbReference>
<feature type="binding site" evidence="11">
    <location>
        <position position="568"/>
    </location>
    <ligand>
        <name>Zn(2+)</name>
        <dbReference type="ChEBI" id="CHEBI:29105"/>
    </ligand>
</feature>
<dbReference type="SUPFAM" id="SSF55681">
    <property type="entry name" value="Class II aaRS and biotin synthetases"/>
    <property type="match status" value="1"/>
</dbReference>
<feature type="domain" description="Alanyl-transfer RNA synthetases family profile" evidence="12">
    <location>
        <begin position="3"/>
        <end position="709"/>
    </location>
</feature>
<dbReference type="SUPFAM" id="SSF50447">
    <property type="entry name" value="Translation proteins"/>
    <property type="match status" value="1"/>
</dbReference>
<evidence type="ECO:0000256" key="2">
    <source>
        <dbReference type="ARBA" id="ARBA00022555"/>
    </source>
</evidence>
<evidence type="ECO:0000256" key="8">
    <source>
        <dbReference type="ARBA" id="ARBA00022884"/>
    </source>
</evidence>
<dbReference type="EC" id="6.1.1.7" evidence="11"/>
<proteinExistence type="inferred from homology"/>
<dbReference type="STRING" id="1715285.SOFFGTOCOR_0257"/>
<dbReference type="GO" id="GO:0000049">
    <property type="term" value="F:tRNA binding"/>
    <property type="evidence" value="ECO:0007669"/>
    <property type="project" value="UniProtKB-KW"/>
</dbReference>
<reference evidence="14" key="1">
    <citation type="submission" date="2015-05" db="EMBL/GenBank/DDBJ databases">
        <authorList>
            <person name="Manzano-Marin A."/>
        </authorList>
    </citation>
    <scope>NUCLEOTIDE SEQUENCE [LARGE SCALE GENOMIC DNA]</scope>
    <source>
        <strain evidence="14">officinalis</strain>
    </source>
</reference>
<comment type="cofactor">
    <cofactor evidence="11">
        <name>Zn(2+)</name>
        <dbReference type="ChEBI" id="CHEBI:29105"/>
    </cofactor>
    <text evidence="11">Binds 1 zinc ion per subunit.</text>
</comment>
<keyword evidence="2 11" id="KW-0820">tRNA-binding</keyword>
<keyword evidence="5 11" id="KW-0547">Nucleotide-binding</keyword>
<dbReference type="CDD" id="cd00673">
    <property type="entry name" value="AlaRS_core"/>
    <property type="match status" value="1"/>
</dbReference>
<accession>A0A0M6W8M1</accession>
<evidence type="ECO:0000313" key="14">
    <source>
        <dbReference type="Proteomes" id="UP000242301"/>
    </source>
</evidence>
<dbReference type="SUPFAM" id="SSF101353">
    <property type="entry name" value="Putative anticodon-binding domain of alanyl-tRNA synthetase (AlaRS)"/>
    <property type="match status" value="1"/>
</dbReference>
<dbReference type="Gene3D" id="3.10.310.40">
    <property type="match status" value="1"/>
</dbReference>
<keyword evidence="11" id="KW-0963">Cytoplasm</keyword>
<comment type="subunit">
    <text evidence="11">Homotetramer.</text>
</comment>
<comment type="similarity">
    <text evidence="1 11">Belongs to the class-II aminoacyl-tRNA synthetase family.</text>
</comment>
<dbReference type="FunFam" id="3.30.930.10:FF:000004">
    <property type="entry name" value="Alanine--tRNA ligase"/>
    <property type="match status" value="1"/>
</dbReference>
<keyword evidence="14" id="KW-1185">Reference proteome</keyword>
<dbReference type="InterPro" id="IPR050058">
    <property type="entry name" value="Ala-tRNA_ligase"/>
</dbReference>
<comment type="catalytic activity">
    <reaction evidence="11">
        <text>tRNA(Ala) + L-alanine + ATP = L-alanyl-tRNA(Ala) + AMP + diphosphate</text>
        <dbReference type="Rhea" id="RHEA:12540"/>
        <dbReference type="Rhea" id="RHEA-COMP:9657"/>
        <dbReference type="Rhea" id="RHEA-COMP:9923"/>
        <dbReference type="ChEBI" id="CHEBI:30616"/>
        <dbReference type="ChEBI" id="CHEBI:33019"/>
        <dbReference type="ChEBI" id="CHEBI:57972"/>
        <dbReference type="ChEBI" id="CHEBI:78442"/>
        <dbReference type="ChEBI" id="CHEBI:78497"/>
        <dbReference type="ChEBI" id="CHEBI:456215"/>
        <dbReference type="EC" id="6.1.1.7"/>
    </reaction>
</comment>
<dbReference type="Pfam" id="PF01411">
    <property type="entry name" value="tRNA-synt_2c"/>
    <property type="match status" value="1"/>
</dbReference>
<dbReference type="HAMAP" id="MF_00036_B">
    <property type="entry name" value="Ala_tRNA_synth_B"/>
    <property type="match status" value="1"/>
</dbReference>
<evidence type="ECO:0000256" key="3">
    <source>
        <dbReference type="ARBA" id="ARBA00022598"/>
    </source>
</evidence>
<dbReference type="PROSITE" id="PS50860">
    <property type="entry name" value="AA_TRNA_LIGASE_II_ALA"/>
    <property type="match status" value="1"/>
</dbReference>
<dbReference type="EMBL" id="CVRF01000002">
    <property type="protein sequence ID" value="CRK85687.1"/>
    <property type="molecule type" value="Genomic_DNA"/>
</dbReference>
<dbReference type="SMART" id="SM00863">
    <property type="entry name" value="tRNA_SAD"/>
    <property type="match status" value="1"/>
</dbReference>
<dbReference type="InterPro" id="IPR023033">
    <property type="entry name" value="Ala_tRNA_ligase_euk/bac"/>
</dbReference>
<dbReference type="PRINTS" id="PR00980">
    <property type="entry name" value="TRNASYNTHALA"/>
</dbReference>
<gene>
    <name evidence="11 13" type="primary">alaS</name>
    <name evidence="13" type="ORF">SOFFGTOCOR_0257</name>
</gene>
<dbReference type="Gene3D" id="3.30.980.10">
    <property type="entry name" value="Threonyl-trna Synthetase, Chain A, domain 2"/>
    <property type="match status" value="1"/>
</dbReference>
<dbReference type="Proteomes" id="UP000242301">
    <property type="component" value="Unassembled WGS sequence"/>
</dbReference>
<dbReference type="InterPro" id="IPR018163">
    <property type="entry name" value="Thr/Ala-tRNA-synth_IIc_edit"/>
</dbReference>
<dbReference type="PANTHER" id="PTHR11777">
    <property type="entry name" value="ALANYL-TRNA SYNTHETASE"/>
    <property type="match status" value="1"/>
</dbReference>
<dbReference type="FunFam" id="3.30.980.10:FF:000004">
    <property type="entry name" value="Alanine--tRNA ligase, cytoplasmic"/>
    <property type="match status" value="1"/>
</dbReference>
<dbReference type="GO" id="GO:0045892">
    <property type="term" value="P:negative regulation of DNA-templated transcription"/>
    <property type="evidence" value="ECO:0007669"/>
    <property type="project" value="TreeGrafter"/>
</dbReference>
<dbReference type="GO" id="GO:0004813">
    <property type="term" value="F:alanine-tRNA ligase activity"/>
    <property type="evidence" value="ECO:0007669"/>
    <property type="project" value="UniProtKB-UniRule"/>
</dbReference>
<comment type="subcellular location">
    <subcellularLocation>
        <location evidence="11">Cytoplasm</location>
    </subcellularLocation>
</comment>
<sequence length="875" mass="100200">MIKSTDEIRQTFLEFFHKKNHSIIDGSSLIPNNDLTLLFTNAGMNQFKNIFLGTEKKEYSRAATVQHCVRAGGKHNDLENVGYTNRHHTFFEMLGNFSFGDYFKKDAIYFAWELLTNKKWFNLPKEKLLITVYDTDEESYDILNKNINIPKNKIIRIGDNKGKPYASDNFWQMSNTGPCGPCIEIFYDYGKHISGCIPGSNEHNGDRYIEIWNLVFMQFNRQSNGSLIHLPQLSVDTGMGLERISAVLQNVNSTYDIDIFRNLITTTASIINTTDLKNKSLRVVTDHIRSSAYLISNGVYPSNEGRGYVLRRIIRRAIRHGYKLGTKNIFFYKLINPLIKIMGITAKKIQQQQIIIEKILKMEEEQFTHTLNRGLQLLDKEIAVLKSNIIDGDIVFRLYDTYGFPLDLTIDICREHNINIDIEGFEIAMKKQRQRSKKINVIISDKQLIFKNNLNCEFSGYQHNKENTFIKAIYKNNLLVDSLYANENGLIILDKTPFFSESGGQISDTGIIYNNYGKFIVTDTFTKNQTIIHFGKIDSGLLSVKEFVSAEINNKRRINISINHSATHLLHTVLRIILGKHVFQKGSLINDKILRFDFSHFKALTQEQLQQIEIIINEQIRNNLKIKTELMSLKEAKTKDIISLLNNKYEKYVRVINIDNFSMELCCGTHVDYTGNIGLFHILNEYSISAGIRRIEAITGEEAIKNIHNLSKQFLIIKNILKIDTNNIVEKVKFLLKKSFQLEKTILQLKEKESFQKCILLSNEAKNIKNVKLLVTQLNCVSHDLLKSMVIRIKNQLKSAIVVLSTINNDKINIIVGITNELTNKIKADDLISYIAKQIDGKGGGRNDIAQGGGTNIEALPNALESVEEWVNLQL</sequence>
<evidence type="ECO:0000256" key="7">
    <source>
        <dbReference type="ARBA" id="ARBA00022840"/>
    </source>
</evidence>
<dbReference type="InterPro" id="IPR003156">
    <property type="entry name" value="DHHA1_dom"/>
</dbReference>
<dbReference type="SUPFAM" id="SSF55186">
    <property type="entry name" value="ThrRS/AlaRS common domain"/>
    <property type="match status" value="1"/>
</dbReference>
<dbReference type="FunFam" id="3.10.310.40:FF:000001">
    <property type="entry name" value="Alanine--tRNA ligase"/>
    <property type="match status" value="1"/>
</dbReference>
<dbReference type="GO" id="GO:0005829">
    <property type="term" value="C:cytosol"/>
    <property type="evidence" value="ECO:0007669"/>
    <property type="project" value="TreeGrafter"/>
</dbReference>
<dbReference type="InterPro" id="IPR018165">
    <property type="entry name" value="Ala-tRNA-synth_IIc_core"/>
</dbReference>
<name>A0A0M6W8M1_9GAMM</name>
<protein>
    <recommendedName>
        <fullName evidence="11">Alanine--tRNA ligase</fullName>
        <ecNumber evidence="11">6.1.1.7</ecNumber>
    </recommendedName>
    <alternativeName>
        <fullName evidence="11">Alanyl-tRNA synthetase</fullName>
        <shortName evidence="11">AlaRS</shortName>
    </alternativeName>
</protein>
<evidence type="ECO:0000256" key="9">
    <source>
        <dbReference type="ARBA" id="ARBA00022917"/>
    </source>
</evidence>
<keyword evidence="3 11" id="KW-0436">Ligase</keyword>
<evidence type="ECO:0000259" key="12">
    <source>
        <dbReference type="PROSITE" id="PS50860"/>
    </source>
</evidence>
<keyword evidence="7 11" id="KW-0067">ATP-binding</keyword>
<evidence type="ECO:0000256" key="11">
    <source>
        <dbReference type="HAMAP-Rule" id="MF_00036"/>
    </source>
</evidence>
<feature type="binding site" evidence="11">
    <location>
        <position position="564"/>
    </location>
    <ligand>
        <name>Zn(2+)</name>
        <dbReference type="ChEBI" id="CHEBI:29105"/>
    </ligand>
</feature>
<dbReference type="GO" id="GO:0005524">
    <property type="term" value="F:ATP binding"/>
    <property type="evidence" value="ECO:0007669"/>
    <property type="project" value="UniProtKB-UniRule"/>
</dbReference>
<keyword evidence="4 11" id="KW-0479">Metal-binding</keyword>
<keyword evidence="6 11" id="KW-0862">Zinc</keyword>
<dbReference type="PANTHER" id="PTHR11777:SF9">
    <property type="entry name" value="ALANINE--TRNA LIGASE, CYTOPLASMIC"/>
    <property type="match status" value="1"/>
</dbReference>
<dbReference type="InterPro" id="IPR009000">
    <property type="entry name" value="Transl_B-barrel_sf"/>
</dbReference>
<keyword evidence="9 11" id="KW-0648">Protein biosynthesis</keyword>
<dbReference type="AlphaFoldDB" id="A0A0M6W8M1"/>
<dbReference type="Pfam" id="PF02272">
    <property type="entry name" value="DHHA1"/>
    <property type="match status" value="1"/>
</dbReference>
<evidence type="ECO:0000256" key="1">
    <source>
        <dbReference type="ARBA" id="ARBA00008226"/>
    </source>
</evidence>
<dbReference type="GO" id="GO:0008270">
    <property type="term" value="F:zinc ion binding"/>
    <property type="evidence" value="ECO:0007669"/>
    <property type="project" value="UniProtKB-UniRule"/>
</dbReference>
<dbReference type="GO" id="GO:0002161">
    <property type="term" value="F:aminoacyl-tRNA deacylase activity"/>
    <property type="evidence" value="ECO:0007669"/>
    <property type="project" value="TreeGrafter"/>
</dbReference>
<evidence type="ECO:0000313" key="13">
    <source>
        <dbReference type="EMBL" id="CRK85687.1"/>
    </source>
</evidence>
<dbReference type="Gene3D" id="3.30.930.10">
    <property type="entry name" value="Bira Bifunctional Protein, Domain 2"/>
    <property type="match status" value="1"/>
</dbReference>
<dbReference type="InterPro" id="IPR002318">
    <property type="entry name" value="Ala-tRNA-lgiase_IIc"/>
</dbReference>
<dbReference type="GO" id="GO:0006419">
    <property type="term" value="P:alanyl-tRNA aminoacylation"/>
    <property type="evidence" value="ECO:0007669"/>
    <property type="project" value="UniProtKB-UniRule"/>
</dbReference>
<dbReference type="InterPro" id="IPR018162">
    <property type="entry name" value="Ala-tRNA-ligase_IIc_anticod-bd"/>
</dbReference>
<keyword evidence="8 11" id="KW-0694">RNA-binding</keyword>
<dbReference type="Pfam" id="PF07973">
    <property type="entry name" value="tRNA_SAD"/>
    <property type="match status" value="1"/>
</dbReference>
<comment type="domain">
    <text evidence="11">Consists of three domains; the N-terminal catalytic domain, the editing domain and the C-terminal C-Ala domain. The editing domain removes incorrectly charged amino acids, while the C-Ala domain, along with tRNA(Ala), serves as a bridge to cooperatively bring together the editing and aminoacylation centers thus stimulating deacylation of misacylated tRNAs.</text>
</comment>
<dbReference type="InterPro" id="IPR012947">
    <property type="entry name" value="tRNA_SAD"/>
</dbReference>
<comment type="function">
    <text evidence="11">Catalyzes the attachment of alanine to tRNA(Ala) in a two-step reaction: alanine is first activated by ATP to form Ala-AMP and then transferred to the acceptor end of tRNA(Ala). Also edits incorrectly charged Ser-tRNA(Ala) and Gly-tRNA(Ala) via its editing domain.</text>
</comment>
<evidence type="ECO:0000256" key="5">
    <source>
        <dbReference type="ARBA" id="ARBA00022741"/>
    </source>
</evidence>